<feature type="transmembrane region" description="Helical" evidence="3">
    <location>
        <begin position="188"/>
        <end position="207"/>
    </location>
</feature>
<dbReference type="InterPro" id="IPR000160">
    <property type="entry name" value="GGDEF_dom"/>
</dbReference>
<dbReference type="Pfam" id="PF00990">
    <property type="entry name" value="GGDEF"/>
    <property type="match status" value="1"/>
</dbReference>
<dbReference type="EC" id="2.7.7.65" evidence="1"/>
<evidence type="ECO:0000256" key="3">
    <source>
        <dbReference type="SAM" id="Phobius"/>
    </source>
</evidence>
<feature type="transmembrane region" description="Helical" evidence="3">
    <location>
        <begin position="338"/>
        <end position="361"/>
    </location>
</feature>
<dbReference type="EMBL" id="SLZY01000010">
    <property type="protein sequence ID" value="TCS71283.1"/>
    <property type="molecule type" value="Genomic_DNA"/>
</dbReference>
<name>A0A4R3JU78_9PROT</name>
<dbReference type="PANTHER" id="PTHR45138:SF9">
    <property type="entry name" value="DIGUANYLATE CYCLASE DGCM-RELATED"/>
    <property type="match status" value="1"/>
</dbReference>
<dbReference type="Proteomes" id="UP000295135">
    <property type="component" value="Unassembled WGS sequence"/>
</dbReference>
<dbReference type="GO" id="GO:0052621">
    <property type="term" value="F:diguanylate cyclase activity"/>
    <property type="evidence" value="ECO:0007669"/>
    <property type="project" value="UniProtKB-EC"/>
</dbReference>
<keyword evidence="3" id="KW-0472">Membrane</keyword>
<dbReference type="InterPro" id="IPR029787">
    <property type="entry name" value="Nucleotide_cyclase"/>
</dbReference>
<protein>
    <recommendedName>
        <fullName evidence="1">diguanylate cyclase</fullName>
        <ecNumber evidence="1">2.7.7.65</ecNumber>
    </recommendedName>
</protein>
<evidence type="ECO:0000313" key="6">
    <source>
        <dbReference type="EMBL" id="TCS71283.1"/>
    </source>
</evidence>
<feature type="transmembrane region" description="Helical" evidence="3">
    <location>
        <begin position="253"/>
        <end position="270"/>
    </location>
</feature>
<gene>
    <name evidence="6" type="ORF">EDC61_1108</name>
</gene>
<comment type="catalytic activity">
    <reaction evidence="2">
        <text>2 GTP = 3',3'-c-di-GMP + 2 diphosphate</text>
        <dbReference type="Rhea" id="RHEA:24898"/>
        <dbReference type="ChEBI" id="CHEBI:33019"/>
        <dbReference type="ChEBI" id="CHEBI:37565"/>
        <dbReference type="ChEBI" id="CHEBI:58805"/>
        <dbReference type="EC" id="2.7.7.65"/>
    </reaction>
</comment>
<organism evidence="6 7">
    <name type="scientific">Sulfuritortus calidifontis</name>
    <dbReference type="NCBI Taxonomy" id="1914471"/>
    <lineage>
        <taxon>Bacteria</taxon>
        <taxon>Pseudomonadati</taxon>
        <taxon>Pseudomonadota</taxon>
        <taxon>Betaproteobacteria</taxon>
        <taxon>Nitrosomonadales</taxon>
        <taxon>Thiobacillaceae</taxon>
        <taxon>Sulfuritortus</taxon>
    </lineage>
</organism>
<dbReference type="InterPro" id="IPR011623">
    <property type="entry name" value="7TMR_DISM_rcpt_extracell_dom1"/>
</dbReference>
<evidence type="ECO:0000256" key="1">
    <source>
        <dbReference type="ARBA" id="ARBA00012528"/>
    </source>
</evidence>
<dbReference type="NCBIfam" id="TIGR00254">
    <property type="entry name" value="GGDEF"/>
    <property type="match status" value="1"/>
</dbReference>
<dbReference type="PROSITE" id="PS50887">
    <property type="entry name" value="GGDEF"/>
    <property type="match status" value="1"/>
</dbReference>
<keyword evidence="3" id="KW-1133">Transmembrane helix</keyword>
<dbReference type="Gene3D" id="2.60.40.2380">
    <property type="match status" value="1"/>
</dbReference>
<dbReference type="PANTHER" id="PTHR45138">
    <property type="entry name" value="REGULATORY COMPONENTS OF SENSORY TRANSDUCTION SYSTEM"/>
    <property type="match status" value="1"/>
</dbReference>
<keyword evidence="3" id="KW-0812">Transmembrane</keyword>
<feature type="transmembrane region" description="Helical" evidence="3">
    <location>
        <begin position="214"/>
        <end position="233"/>
    </location>
</feature>
<keyword evidence="4" id="KW-0732">Signal</keyword>
<proteinExistence type="predicted"/>
<dbReference type="RefSeq" id="WP_126463166.1">
    <property type="nucleotide sequence ID" value="NZ_AP018721.1"/>
</dbReference>
<dbReference type="InterPro" id="IPR043128">
    <property type="entry name" value="Rev_trsase/Diguanyl_cyclase"/>
</dbReference>
<feature type="signal peptide" evidence="4">
    <location>
        <begin position="1"/>
        <end position="24"/>
    </location>
</feature>
<evidence type="ECO:0000256" key="4">
    <source>
        <dbReference type="SAM" id="SignalP"/>
    </source>
</evidence>
<dbReference type="FunFam" id="3.30.70.270:FF:000001">
    <property type="entry name" value="Diguanylate cyclase domain protein"/>
    <property type="match status" value="1"/>
</dbReference>
<sequence>MKPLGIALRLLQFILFCWCASALAAPLSVLTLQKEAVGRQVDYLQETAGPLSLDQAMAAYRAGEFECDDSPVLNFGIGAKPVWVHLKLNNPTHAPVSRRLSIETAWLDRVEVYFGSTDGALDAHRVGDRRPFGQRPIDSRFFAFDHVYQPGTTDVFIRVETPDPMVLPIYLTDAETARVRESGQETSYGIIYGFLFALLAYNAVLYVSLHSRRFLFYSIYLAVFILMNVAYTGHGFAWLWPESTRWQQWSNPVLIYGYGIAGLLFAVTFLDTRRQFPRVYRAVVAYGLTFGLLLAVALLTGSRVMALLAVFSFIFLFAMVMLLLGAVAVRAGQRSARYFLLAAVAAMIGAGLSTLSVWGFIPYNNWTFRAVELGMLVDATLLALALAHQFRVGQEEKLRAEQLAQFDPLTGLNNRRAFYDKTAPAWSTALRKQRDVSVIVVDIDRFKQINDTHGHAHGDAVLVAVAKILRLTIRQGDVLARWGGEEFILFLSETNIDEALVLAERLRMAVASLTVRHGEGESRVTISLGAAQKETQHGTLDSLICCADRHLYQAKQRGRNQISSGAICPNPV</sequence>
<dbReference type="CDD" id="cd01949">
    <property type="entry name" value="GGDEF"/>
    <property type="match status" value="1"/>
</dbReference>
<comment type="caution">
    <text evidence="6">The sequence shown here is derived from an EMBL/GenBank/DDBJ whole genome shotgun (WGS) entry which is preliminary data.</text>
</comment>
<feature type="transmembrane region" description="Helical" evidence="3">
    <location>
        <begin position="305"/>
        <end position="326"/>
    </location>
</feature>
<dbReference type="Pfam" id="PF07696">
    <property type="entry name" value="7TMR-DISMED2"/>
    <property type="match status" value="1"/>
</dbReference>
<dbReference type="InterPro" id="IPR050469">
    <property type="entry name" value="Diguanylate_Cyclase"/>
</dbReference>
<dbReference type="Pfam" id="PF07695">
    <property type="entry name" value="7TMR-DISM_7TM"/>
    <property type="match status" value="1"/>
</dbReference>
<feature type="domain" description="GGDEF" evidence="5">
    <location>
        <begin position="434"/>
        <end position="567"/>
    </location>
</feature>
<keyword evidence="7" id="KW-1185">Reference proteome</keyword>
<dbReference type="InterPro" id="IPR011622">
    <property type="entry name" value="7TMR_DISM_rcpt_extracell_dom2"/>
</dbReference>
<feature type="transmembrane region" description="Helical" evidence="3">
    <location>
        <begin position="282"/>
        <end position="299"/>
    </location>
</feature>
<dbReference type="OrthoDB" id="5289013at2"/>
<feature type="chain" id="PRO_5020680314" description="diguanylate cyclase" evidence="4">
    <location>
        <begin position="25"/>
        <end position="572"/>
    </location>
</feature>
<evidence type="ECO:0000313" key="7">
    <source>
        <dbReference type="Proteomes" id="UP000295135"/>
    </source>
</evidence>
<reference evidence="6 7" key="1">
    <citation type="submission" date="2019-03" db="EMBL/GenBank/DDBJ databases">
        <title>Genomic Encyclopedia of Type Strains, Phase IV (KMG-IV): sequencing the most valuable type-strain genomes for metagenomic binning, comparative biology and taxonomic classification.</title>
        <authorList>
            <person name="Goeker M."/>
        </authorList>
    </citation>
    <scope>NUCLEOTIDE SEQUENCE [LARGE SCALE GENOMIC DNA]</scope>
    <source>
        <strain evidence="6 7">DSM 103923</strain>
    </source>
</reference>
<dbReference type="Gene3D" id="3.30.70.270">
    <property type="match status" value="1"/>
</dbReference>
<dbReference type="SMART" id="SM00267">
    <property type="entry name" value="GGDEF"/>
    <property type="match status" value="1"/>
</dbReference>
<evidence type="ECO:0000259" key="5">
    <source>
        <dbReference type="PROSITE" id="PS50887"/>
    </source>
</evidence>
<dbReference type="AlphaFoldDB" id="A0A4R3JU78"/>
<dbReference type="SUPFAM" id="SSF55073">
    <property type="entry name" value="Nucleotide cyclase"/>
    <property type="match status" value="1"/>
</dbReference>
<evidence type="ECO:0000256" key="2">
    <source>
        <dbReference type="ARBA" id="ARBA00034247"/>
    </source>
</evidence>
<accession>A0A4R3JU78</accession>